<dbReference type="RefSeq" id="WP_344383927.1">
    <property type="nucleotide sequence ID" value="NZ_BAAATA010000018.1"/>
</dbReference>
<gene>
    <name evidence="1" type="ORF">GCM10010406_32800</name>
</gene>
<proteinExistence type="predicted"/>
<reference evidence="1 2" key="1">
    <citation type="journal article" date="2019" name="Int. J. Syst. Evol. Microbiol.">
        <title>The Global Catalogue of Microorganisms (GCM) 10K type strain sequencing project: providing services to taxonomists for standard genome sequencing and annotation.</title>
        <authorList>
            <consortium name="The Broad Institute Genomics Platform"/>
            <consortium name="The Broad Institute Genome Sequencing Center for Infectious Disease"/>
            <person name="Wu L."/>
            <person name="Ma J."/>
        </authorList>
    </citation>
    <scope>NUCLEOTIDE SEQUENCE [LARGE SCALE GENOMIC DNA]</scope>
    <source>
        <strain evidence="1 2">JCM 6307</strain>
    </source>
</reference>
<dbReference type="Proteomes" id="UP001501358">
    <property type="component" value="Unassembled WGS sequence"/>
</dbReference>
<evidence type="ECO:0000313" key="2">
    <source>
        <dbReference type="Proteomes" id="UP001501358"/>
    </source>
</evidence>
<accession>A0ABN3M1N3</accession>
<protein>
    <submittedName>
        <fullName evidence="1">Uncharacterized protein</fullName>
    </submittedName>
</protein>
<keyword evidence="2" id="KW-1185">Reference proteome</keyword>
<organism evidence="1 2">
    <name type="scientific">Streptomyces thermolineatus</name>
    <dbReference type="NCBI Taxonomy" id="44033"/>
    <lineage>
        <taxon>Bacteria</taxon>
        <taxon>Bacillati</taxon>
        <taxon>Actinomycetota</taxon>
        <taxon>Actinomycetes</taxon>
        <taxon>Kitasatosporales</taxon>
        <taxon>Streptomycetaceae</taxon>
        <taxon>Streptomyces</taxon>
    </lineage>
</organism>
<evidence type="ECO:0000313" key="1">
    <source>
        <dbReference type="EMBL" id="GAA2494180.1"/>
    </source>
</evidence>
<sequence length="285" mass="30800">MPTAIGATGEDLVLPATDRQTPAAVVLGHPEQQPLDRQLADVTAVLDHYGHLVVVVPSWLPAPARQRLHTVRSILESDRIALVESDLPPLAVAVLVQQLRQLSLYDLGPGVLGGAVRLLSHYVHAGALLGSVARLDRVEVDFRSHLKSYVPGRQFAVLANPSPLLLEADGNVRLPGPDFSTHLTFGARGTGGEWVRERLAPQWRPQLVREVALPEWSGRWWGTGRVVEFAAHIPDVGVLYQLVASVRRENCGWCGLELIGDRCPFCAAPVGPPAPSVPSVTTVSE</sequence>
<name>A0ABN3M1N3_9ACTN</name>
<dbReference type="EMBL" id="BAAATA010000018">
    <property type="protein sequence ID" value="GAA2494180.1"/>
    <property type="molecule type" value="Genomic_DNA"/>
</dbReference>
<comment type="caution">
    <text evidence="1">The sequence shown here is derived from an EMBL/GenBank/DDBJ whole genome shotgun (WGS) entry which is preliminary data.</text>
</comment>